<name>A0AAX6BKM0_PRIMG</name>
<dbReference type="PANTHER" id="PTHR37302">
    <property type="entry name" value="SLR1116 PROTEIN"/>
    <property type="match status" value="1"/>
</dbReference>
<proteinExistence type="inferred from homology"/>
<dbReference type="AlphaFoldDB" id="A0AAX6BKM0"/>
<evidence type="ECO:0000256" key="2">
    <source>
        <dbReference type="ARBA" id="ARBA00022723"/>
    </source>
</evidence>
<sequence>MIHFFEYNWQVRDEWFSWCYQLSREELLKKRTGGTGSILQTLFHIIDVEDSWIRAIQGKPDIVLSFEEHDTLEKLQALSSAHRPEIADFLSHLNFSNKRYVTVPWDSTSYTEADILHHIIIHEIHHIGQLSIWAREVNKRPISSHYVGRNIKDIPSYFSKNNRPIRTNVL</sequence>
<evidence type="ECO:0000256" key="3">
    <source>
        <dbReference type="PIRSR" id="PIRSR607837-1"/>
    </source>
</evidence>
<feature type="binding site" evidence="3">
    <location>
        <position position="122"/>
    </location>
    <ligand>
        <name>a divalent metal cation</name>
        <dbReference type="ChEBI" id="CHEBI:60240"/>
    </ligand>
</feature>
<organism evidence="4 5">
    <name type="scientific">Priestia megaterium</name>
    <name type="common">Bacillus megaterium</name>
    <dbReference type="NCBI Taxonomy" id="1404"/>
    <lineage>
        <taxon>Bacteria</taxon>
        <taxon>Bacillati</taxon>
        <taxon>Bacillota</taxon>
        <taxon>Bacilli</taxon>
        <taxon>Bacillales</taxon>
        <taxon>Bacillaceae</taxon>
        <taxon>Priestia</taxon>
    </lineage>
</organism>
<keyword evidence="2 3" id="KW-0479">Metal-binding</keyword>
<evidence type="ECO:0000256" key="1">
    <source>
        <dbReference type="ARBA" id="ARBA00008635"/>
    </source>
</evidence>
<dbReference type="Proteomes" id="UP001165240">
    <property type="component" value="Unassembled WGS sequence"/>
</dbReference>
<dbReference type="InterPro" id="IPR007837">
    <property type="entry name" value="DinB"/>
</dbReference>
<dbReference type="GeneID" id="48013343"/>
<dbReference type="SUPFAM" id="SSF109854">
    <property type="entry name" value="DinB/YfiT-like putative metalloenzymes"/>
    <property type="match status" value="1"/>
</dbReference>
<reference evidence="4" key="1">
    <citation type="journal article" date="2024" name="Appl Microbiol">
        <title>Effect of kuratsuki Bacillus and Priestia on Taste of Sake.</title>
        <authorList>
            <person name="Kobayashi K."/>
            <person name="Nishida H."/>
        </authorList>
    </citation>
    <scope>NUCLEOTIDE SEQUENCE</scope>
    <source>
        <strain evidence="4">B-12</strain>
    </source>
</reference>
<dbReference type="Pfam" id="PF05163">
    <property type="entry name" value="DinB"/>
    <property type="match status" value="1"/>
</dbReference>
<evidence type="ECO:0000313" key="4">
    <source>
        <dbReference type="EMBL" id="GMG74270.1"/>
    </source>
</evidence>
<dbReference type="EMBL" id="BSYK01000001">
    <property type="protein sequence ID" value="GMG74270.1"/>
    <property type="molecule type" value="Genomic_DNA"/>
</dbReference>
<protein>
    <submittedName>
        <fullName evidence="4">DinB family protein</fullName>
    </submittedName>
</protein>
<comment type="similarity">
    <text evidence="1">Belongs to the DinB family.</text>
</comment>
<gene>
    <name evidence="4" type="ORF">ShirakiTB12_27380</name>
</gene>
<accession>A0AAX6BKM0</accession>
<feature type="binding site" evidence="3">
    <location>
        <position position="44"/>
    </location>
    <ligand>
        <name>a divalent metal cation</name>
        <dbReference type="ChEBI" id="CHEBI:60240"/>
    </ligand>
</feature>
<comment type="caution">
    <text evidence="4">The sequence shown here is derived from an EMBL/GenBank/DDBJ whole genome shotgun (WGS) entry which is preliminary data.</text>
</comment>
<dbReference type="PANTHER" id="PTHR37302:SF3">
    <property type="entry name" value="DAMAGE-INDUCIBLE PROTEIN DINB"/>
    <property type="match status" value="1"/>
</dbReference>
<dbReference type="GO" id="GO:0046872">
    <property type="term" value="F:metal ion binding"/>
    <property type="evidence" value="ECO:0007669"/>
    <property type="project" value="UniProtKB-KW"/>
</dbReference>
<dbReference type="RefSeq" id="WP_098999530.1">
    <property type="nucleotide sequence ID" value="NZ_BSYK01000001.1"/>
</dbReference>
<evidence type="ECO:0000313" key="5">
    <source>
        <dbReference type="Proteomes" id="UP001165240"/>
    </source>
</evidence>
<feature type="binding site" evidence="3">
    <location>
        <position position="126"/>
    </location>
    <ligand>
        <name>a divalent metal cation</name>
        <dbReference type="ChEBI" id="CHEBI:60240"/>
    </ligand>
</feature>
<dbReference type="Gene3D" id="1.20.120.450">
    <property type="entry name" value="dinb family like domain"/>
    <property type="match status" value="1"/>
</dbReference>
<dbReference type="InterPro" id="IPR034660">
    <property type="entry name" value="DinB/YfiT-like"/>
</dbReference>